<dbReference type="RefSeq" id="WP_217064639.1">
    <property type="nucleotide sequence ID" value="NZ_JAHQCS010000046.1"/>
</dbReference>
<feature type="domain" description="NERD" evidence="1">
    <location>
        <begin position="41"/>
        <end position="157"/>
    </location>
</feature>
<dbReference type="EMBL" id="JAHQCS010000046">
    <property type="protein sequence ID" value="MBU9710744.1"/>
    <property type="molecule type" value="Genomic_DNA"/>
</dbReference>
<evidence type="ECO:0000313" key="3">
    <source>
        <dbReference type="Proteomes" id="UP000784880"/>
    </source>
</evidence>
<dbReference type="PROSITE" id="PS50965">
    <property type="entry name" value="NERD"/>
    <property type="match status" value="1"/>
</dbReference>
<protein>
    <submittedName>
        <fullName evidence="2">NERD domain-containing protein</fullName>
    </submittedName>
</protein>
<organism evidence="2 3">
    <name type="scientific">Evansella tamaricis</name>
    <dbReference type="NCBI Taxonomy" id="2069301"/>
    <lineage>
        <taxon>Bacteria</taxon>
        <taxon>Bacillati</taxon>
        <taxon>Bacillota</taxon>
        <taxon>Bacilli</taxon>
        <taxon>Bacillales</taxon>
        <taxon>Bacillaceae</taxon>
        <taxon>Evansella</taxon>
    </lineage>
</organism>
<keyword evidence="3" id="KW-1185">Reference proteome</keyword>
<comment type="caution">
    <text evidence="2">The sequence shown here is derived from an EMBL/GenBank/DDBJ whole genome shotgun (WGS) entry which is preliminary data.</text>
</comment>
<sequence length="356" mass="41852">MIIKARQKSVKLLKLEALLRRLPQNHSKREKVEKEYRITKAGFKGEQSIDYYLNFIPHELVLIFHDLKLSNQKVKFQMDTLILTPYFILIAEIKYLAGEVTYDPDMNQLIQTYNGSKKIYGDPIHQVERQAYQIKQWLNSQKLLQNAANIPIESVVVFANDQAQFTILPSQLQERKYILQKFFRSSKLPDTINNFITLHSTPYFSNKDLKKMTKLLLKHNINEEIDVLQLFQINQAELVQGVFCPECNTIPMVRKHGAWLCINSYCRHRSKQAHYIALEDYKLLLGDRITNKKMLNFLSLTKSSSCKYLLKTMHLPYEGSTKNRVYCLASSPKKLTRNRASLEKIEREQRRINFPY</sequence>
<evidence type="ECO:0000259" key="1">
    <source>
        <dbReference type="PROSITE" id="PS50965"/>
    </source>
</evidence>
<gene>
    <name evidence="2" type="ORF">KS419_03170</name>
</gene>
<reference evidence="2 3" key="1">
    <citation type="submission" date="2021-06" db="EMBL/GenBank/DDBJ databases">
        <title>Bacillus sp. RD4P76, an endophyte from a halophyte.</title>
        <authorList>
            <person name="Sun J.-Q."/>
        </authorList>
    </citation>
    <scope>NUCLEOTIDE SEQUENCE [LARGE SCALE GENOMIC DNA]</scope>
    <source>
        <strain evidence="2 3">CGMCC 1.15917</strain>
    </source>
</reference>
<proteinExistence type="predicted"/>
<accession>A0ABS6JAM8</accession>
<evidence type="ECO:0000313" key="2">
    <source>
        <dbReference type="EMBL" id="MBU9710744.1"/>
    </source>
</evidence>
<dbReference type="Proteomes" id="UP000784880">
    <property type="component" value="Unassembled WGS sequence"/>
</dbReference>
<dbReference type="Pfam" id="PF08378">
    <property type="entry name" value="NERD"/>
    <property type="match status" value="1"/>
</dbReference>
<dbReference type="InterPro" id="IPR011528">
    <property type="entry name" value="NERD"/>
</dbReference>
<name>A0ABS6JAM8_9BACI</name>